<keyword evidence="1" id="KW-1015">Disulfide bond</keyword>
<organism evidence="3 4">
    <name type="scientific">Tegillarca granosa</name>
    <name type="common">Malaysian cockle</name>
    <name type="synonym">Anadara granosa</name>
    <dbReference type="NCBI Taxonomy" id="220873"/>
    <lineage>
        <taxon>Eukaryota</taxon>
        <taxon>Metazoa</taxon>
        <taxon>Spiralia</taxon>
        <taxon>Lophotrochozoa</taxon>
        <taxon>Mollusca</taxon>
        <taxon>Bivalvia</taxon>
        <taxon>Autobranchia</taxon>
        <taxon>Pteriomorphia</taxon>
        <taxon>Arcoida</taxon>
        <taxon>Arcoidea</taxon>
        <taxon>Arcidae</taxon>
        <taxon>Tegillarca</taxon>
    </lineage>
</organism>
<dbReference type="EMBL" id="JARBDR010000793">
    <property type="protein sequence ID" value="KAJ8307010.1"/>
    <property type="molecule type" value="Genomic_DNA"/>
</dbReference>
<dbReference type="SUPFAM" id="SSF55797">
    <property type="entry name" value="PR-1-like"/>
    <property type="match status" value="1"/>
</dbReference>
<evidence type="ECO:0000256" key="1">
    <source>
        <dbReference type="PROSITE-ProRule" id="PRU01005"/>
    </source>
</evidence>
<protein>
    <recommendedName>
        <fullName evidence="2">ShKT domain-containing protein</fullName>
    </recommendedName>
</protein>
<dbReference type="PROSITE" id="PS01010">
    <property type="entry name" value="CRISP_2"/>
    <property type="match status" value="1"/>
</dbReference>
<accession>A0ABQ9EPB6</accession>
<comment type="caution">
    <text evidence="1">Lacks conserved residue(s) required for the propagation of feature annotation.</text>
</comment>
<gene>
    <name evidence="3" type="ORF">KUTeg_015094</name>
</gene>
<dbReference type="Pfam" id="PF00188">
    <property type="entry name" value="CAP"/>
    <property type="match status" value="1"/>
</dbReference>
<evidence type="ECO:0000313" key="4">
    <source>
        <dbReference type="Proteomes" id="UP001217089"/>
    </source>
</evidence>
<keyword evidence="4" id="KW-1185">Reference proteome</keyword>
<dbReference type="PROSITE" id="PS51670">
    <property type="entry name" value="SHKT"/>
    <property type="match status" value="1"/>
</dbReference>
<dbReference type="Gene3D" id="3.40.33.10">
    <property type="entry name" value="CAP"/>
    <property type="match status" value="1"/>
</dbReference>
<dbReference type="InterPro" id="IPR035940">
    <property type="entry name" value="CAP_sf"/>
</dbReference>
<dbReference type="InterPro" id="IPR001283">
    <property type="entry name" value="CRISP-related"/>
</dbReference>
<dbReference type="InterPro" id="IPR003582">
    <property type="entry name" value="ShKT_dom"/>
</dbReference>
<dbReference type="PROSITE" id="PS01009">
    <property type="entry name" value="CRISP_1"/>
    <property type="match status" value="1"/>
</dbReference>
<dbReference type="SMART" id="SM00198">
    <property type="entry name" value="SCP"/>
    <property type="match status" value="1"/>
</dbReference>
<feature type="disulfide bond" evidence="1">
    <location>
        <begin position="247"/>
        <end position="260"/>
    </location>
</feature>
<dbReference type="SMART" id="SM00254">
    <property type="entry name" value="ShKT"/>
    <property type="match status" value="1"/>
</dbReference>
<name>A0ABQ9EPB6_TEGGR</name>
<dbReference type="InterPro" id="IPR018244">
    <property type="entry name" value="Allrgn_V5/Tpx1_CS"/>
</dbReference>
<dbReference type="Pfam" id="PF01549">
    <property type="entry name" value="ShK"/>
    <property type="match status" value="1"/>
</dbReference>
<dbReference type="InterPro" id="IPR014044">
    <property type="entry name" value="CAP_dom"/>
</dbReference>
<feature type="domain" description="ShKT" evidence="2">
    <location>
        <begin position="233"/>
        <end position="263"/>
    </location>
</feature>
<comment type="caution">
    <text evidence="3">The sequence shown here is derived from an EMBL/GenBank/DDBJ whole genome shotgun (WGS) entry which is preliminary data.</text>
</comment>
<proteinExistence type="predicted"/>
<dbReference type="PANTHER" id="PTHR10334">
    <property type="entry name" value="CYSTEINE-RICH SECRETORY PROTEIN-RELATED"/>
    <property type="match status" value="1"/>
</dbReference>
<evidence type="ECO:0000313" key="3">
    <source>
        <dbReference type="EMBL" id="KAJ8307010.1"/>
    </source>
</evidence>
<dbReference type="PRINTS" id="PR00837">
    <property type="entry name" value="V5TPXLIKE"/>
</dbReference>
<sequence>MVNFPPNKRRILQEIEALLMGKKELALKDADAEHSPQKRTTLGSVSNSQFDTDILTEHNRLRKEEAITETASYMFKMAHHEGLAEMAQTVSNTCIFEHSTGRSHPDFSWIGENLYVTNSTSATVESVVQSWYNEKANFSYTHNNCSDVCGHYTQVVWADSKYLGCGIKFCSSVFIPSSSKTMSNAHMVTCHYGPGGNYNNKLPYEVGSTTCEECPNNCTDTALCETDFEIQVCEDQYSNCADFSAYCSHPTIIEGCPVACNLCSKKKKRGINNGSRK</sequence>
<reference evidence="3 4" key="1">
    <citation type="submission" date="2022-12" db="EMBL/GenBank/DDBJ databases">
        <title>Chromosome-level genome of Tegillarca granosa.</title>
        <authorList>
            <person name="Kim J."/>
        </authorList>
    </citation>
    <scope>NUCLEOTIDE SEQUENCE [LARGE SCALE GENOMIC DNA]</scope>
    <source>
        <strain evidence="3">Teg-2019</strain>
        <tissue evidence="3">Adductor muscle</tissue>
    </source>
</reference>
<evidence type="ECO:0000259" key="2">
    <source>
        <dbReference type="PROSITE" id="PS51670"/>
    </source>
</evidence>
<dbReference type="Proteomes" id="UP001217089">
    <property type="component" value="Unassembled WGS sequence"/>
</dbReference>